<evidence type="ECO:0000256" key="11">
    <source>
        <dbReference type="ARBA" id="ARBA00023180"/>
    </source>
</evidence>
<evidence type="ECO:0000256" key="1">
    <source>
        <dbReference type="ARBA" id="ARBA00003389"/>
    </source>
</evidence>
<evidence type="ECO:0000313" key="13">
    <source>
        <dbReference type="EMBL" id="OIW24396.1"/>
    </source>
</evidence>
<keyword evidence="6" id="KW-0812">Transmembrane</keyword>
<gene>
    <name evidence="13" type="ORF">CONLIGDRAFT_718356</name>
</gene>
<keyword evidence="8" id="KW-0256">Endoplasmic reticulum</keyword>
<evidence type="ECO:0000256" key="6">
    <source>
        <dbReference type="ARBA" id="ARBA00022692"/>
    </source>
</evidence>
<evidence type="ECO:0000313" key="14">
    <source>
        <dbReference type="Proteomes" id="UP000182658"/>
    </source>
</evidence>
<dbReference type="GO" id="GO:0005789">
    <property type="term" value="C:endoplasmic reticulum membrane"/>
    <property type="evidence" value="ECO:0007669"/>
    <property type="project" value="UniProtKB-SubCell"/>
</dbReference>
<evidence type="ECO:0000256" key="9">
    <source>
        <dbReference type="ARBA" id="ARBA00022989"/>
    </source>
</evidence>
<dbReference type="InParanoid" id="A0A1J7J5G3"/>
<proteinExistence type="inferred from homology"/>
<accession>A0A1J7J5G3</accession>
<evidence type="ECO:0000256" key="8">
    <source>
        <dbReference type="ARBA" id="ARBA00022824"/>
    </source>
</evidence>
<keyword evidence="10" id="KW-0472">Membrane</keyword>
<protein>
    <recommendedName>
        <fullName evidence="15">Nuclear membrane fusion protein Kar5</fullName>
    </recommendedName>
</protein>
<dbReference type="OrthoDB" id="5311848at2759"/>
<evidence type="ECO:0000256" key="4">
    <source>
        <dbReference type="ARBA" id="ARBA00010473"/>
    </source>
</evidence>
<keyword evidence="12" id="KW-0539">Nucleus</keyword>
<dbReference type="EMBL" id="KV875103">
    <property type="protein sequence ID" value="OIW24396.1"/>
    <property type="molecule type" value="Genomic_DNA"/>
</dbReference>
<evidence type="ECO:0000256" key="12">
    <source>
        <dbReference type="ARBA" id="ARBA00023242"/>
    </source>
</evidence>
<keyword evidence="11" id="KW-0325">Glycoprotein</keyword>
<sequence>MMVQAHKFTAFKGLRLGLALFVIFSPPALSISWRSEVKVRPPLQSPSDALQHQLRLPDVYAVALNELKELEAQPLCHRVAARLLVNNCQLLDGKDEATILTDSGRQLRDFVDSYAASLAICDLERGAFKIPYQCAKFRESALSQLAMRNEAYMHVTSKEIDSCLSALGVSDSAWNTWVSYRHKALRFCEAARADNEKAQSVLLYQRLTKIIAKLTDGVEAELQKRMSDLDNRAREAAERVDQLNPHIDQLRDGLARVEKYLARDMEQAVRQSEAWIKGGMEHAMNLEQMLAVLLKTAMDGNAKVAAAHGESVELATRKANDELSAFVSVIASAAASSMALQNQIELSRLQAAELAARQDSLEQGIDRLIVASETLASKHEDHAYLLRQASNITTELLDTLEEAASAATRIGKSVFDTSISGAWWPYMICPAVSLVMGSYGLPPSILRNLGLIAAGEAFGFMIASFDDIRQTFDSLSAFETYEDVCVEVFDDFNQTAAGDI</sequence>
<comment type="function">
    <text evidence="1">Required for nuclear membrane fusion during karyogamy.</text>
</comment>
<keyword evidence="5" id="KW-0415">Karyogamy</keyword>
<dbReference type="PANTHER" id="PTHR28012:SF1">
    <property type="entry name" value="NUCLEAR FUSION PROTEIN KAR5"/>
    <property type="match status" value="1"/>
</dbReference>
<dbReference type="InterPro" id="IPR007292">
    <property type="entry name" value="Nuclear_fusion_Kar5"/>
</dbReference>
<dbReference type="PANTHER" id="PTHR28012">
    <property type="entry name" value="NUCLEAR FUSION PROTEIN KAR5"/>
    <property type="match status" value="1"/>
</dbReference>
<dbReference type="Proteomes" id="UP000182658">
    <property type="component" value="Unassembled WGS sequence"/>
</dbReference>
<dbReference type="GO" id="GO:0000742">
    <property type="term" value="P:karyogamy involved in conjugation with cellular fusion"/>
    <property type="evidence" value="ECO:0007669"/>
    <property type="project" value="InterPro"/>
</dbReference>
<keyword evidence="7" id="KW-0732">Signal</keyword>
<dbReference type="AlphaFoldDB" id="A0A1J7J5G3"/>
<evidence type="ECO:0000256" key="3">
    <source>
        <dbReference type="ARBA" id="ARBA00004586"/>
    </source>
</evidence>
<dbReference type="GO" id="GO:0048288">
    <property type="term" value="P:nuclear membrane fusion involved in karyogamy"/>
    <property type="evidence" value="ECO:0007669"/>
    <property type="project" value="InterPro"/>
</dbReference>
<organism evidence="13 14">
    <name type="scientific">Coniochaeta ligniaria NRRL 30616</name>
    <dbReference type="NCBI Taxonomy" id="1408157"/>
    <lineage>
        <taxon>Eukaryota</taxon>
        <taxon>Fungi</taxon>
        <taxon>Dikarya</taxon>
        <taxon>Ascomycota</taxon>
        <taxon>Pezizomycotina</taxon>
        <taxon>Sordariomycetes</taxon>
        <taxon>Sordariomycetidae</taxon>
        <taxon>Coniochaetales</taxon>
        <taxon>Coniochaetaceae</taxon>
        <taxon>Coniochaeta</taxon>
    </lineage>
</organism>
<comment type="similarity">
    <text evidence="4">Belongs to the KAR5 family.</text>
</comment>
<evidence type="ECO:0000256" key="10">
    <source>
        <dbReference type="ARBA" id="ARBA00023136"/>
    </source>
</evidence>
<comment type="subcellular location">
    <subcellularLocation>
        <location evidence="3">Endoplasmic reticulum membrane</location>
    </subcellularLocation>
    <subcellularLocation>
        <location evidence="2">Nucleus membrane</location>
    </subcellularLocation>
</comment>
<evidence type="ECO:0000256" key="5">
    <source>
        <dbReference type="ARBA" id="ARBA00022459"/>
    </source>
</evidence>
<name>A0A1J7J5G3_9PEZI</name>
<evidence type="ECO:0000256" key="2">
    <source>
        <dbReference type="ARBA" id="ARBA00004126"/>
    </source>
</evidence>
<keyword evidence="14" id="KW-1185">Reference proteome</keyword>
<evidence type="ECO:0000256" key="7">
    <source>
        <dbReference type="ARBA" id="ARBA00022729"/>
    </source>
</evidence>
<evidence type="ECO:0008006" key="15">
    <source>
        <dbReference type="Google" id="ProtNLM"/>
    </source>
</evidence>
<keyword evidence="9" id="KW-1133">Transmembrane helix</keyword>
<reference evidence="13 14" key="1">
    <citation type="submission" date="2016-10" db="EMBL/GenBank/DDBJ databases">
        <title>Draft genome sequence of Coniochaeta ligniaria NRRL30616, a lignocellulolytic fungus for bioabatement of inhibitors in plant biomass hydrolysates.</title>
        <authorList>
            <consortium name="DOE Joint Genome Institute"/>
            <person name="Jimenez D.J."/>
            <person name="Hector R.E."/>
            <person name="Riley R."/>
            <person name="Sun H."/>
            <person name="Grigoriev I.V."/>
            <person name="Van Elsas J.D."/>
            <person name="Nichols N.N."/>
        </authorList>
    </citation>
    <scope>NUCLEOTIDE SEQUENCE [LARGE SCALE GENOMIC DNA]</scope>
    <source>
        <strain evidence="13 14">NRRL 30616</strain>
    </source>
</reference>
<dbReference type="GO" id="GO:0031965">
    <property type="term" value="C:nuclear membrane"/>
    <property type="evidence" value="ECO:0007669"/>
    <property type="project" value="UniProtKB-SubCell"/>
</dbReference>